<protein>
    <submittedName>
        <fullName evidence="1">Uncharacterized protein</fullName>
    </submittedName>
</protein>
<dbReference type="RefSeq" id="XP_007409410.1">
    <property type="nucleotide sequence ID" value="XM_007409348.1"/>
</dbReference>
<keyword evidence="2" id="KW-1185">Reference proteome</keyword>
<organism evidence="2">
    <name type="scientific">Melampsora larici-populina (strain 98AG31 / pathotype 3-4-7)</name>
    <name type="common">Poplar leaf rust fungus</name>
    <dbReference type="NCBI Taxonomy" id="747676"/>
    <lineage>
        <taxon>Eukaryota</taxon>
        <taxon>Fungi</taxon>
        <taxon>Dikarya</taxon>
        <taxon>Basidiomycota</taxon>
        <taxon>Pucciniomycotina</taxon>
        <taxon>Pucciniomycetes</taxon>
        <taxon>Pucciniales</taxon>
        <taxon>Melampsoraceae</taxon>
        <taxon>Melampsora</taxon>
    </lineage>
</organism>
<dbReference type="EMBL" id="GL883104">
    <property type="protein sequence ID" value="EGG07503.1"/>
    <property type="molecule type" value="Genomic_DNA"/>
</dbReference>
<name>F4RJF7_MELLP</name>
<evidence type="ECO:0000313" key="1">
    <source>
        <dbReference type="EMBL" id="EGG07503.1"/>
    </source>
</evidence>
<accession>F4RJF7</accession>
<evidence type="ECO:0000313" key="2">
    <source>
        <dbReference type="Proteomes" id="UP000001072"/>
    </source>
</evidence>
<gene>
    <name evidence="1" type="ORF">MELLADRAFT_62579</name>
</gene>
<reference evidence="2" key="1">
    <citation type="journal article" date="2011" name="Proc. Natl. Acad. Sci. U.S.A.">
        <title>Obligate biotrophy features unraveled by the genomic analysis of rust fungi.</title>
        <authorList>
            <person name="Duplessis S."/>
            <person name="Cuomo C.A."/>
            <person name="Lin Y.-C."/>
            <person name="Aerts A."/>
            <person name="Tisserant E."/>
            <person name="Veneault-Fourrey C."/>
            <person name="Joly D.L."/>
            <person name="Hacquard S."/>
            <person name="Amselem J."/>
            <person name="Cantarel B.L."/>
            <person name="Chiu R."/>
            <person name="Coutinho P.M."/>
            <person name="Feau N."/>
            <person name="Field M."/>
            <person name="Frey P."/>
            <person name="Gelhaye E."/>
            <person name="Goldberg J."/>
            <person name="Grabherr M.G."/>
            <person name="Kodira C.D."/>
            <person name="Kohler A."/>
            <person name="Kuees U."/>
            <person name="Lindquist E.A."/>
            <person name="Lucas S.M."/>
            <person name="Mago R."/>
            <person name="Mauceli E."/>
            <person name="Morin E."/>
            <person name="Murat C."/>
            <person name="Pangilinan J.L."/>
            <person name="Park R."/>
            <person name="Pearson M."/>
            <person name="Quesneville H."/>
            <person name="Rouhier N."/>
            <person name="Sakthikumar S."/>
            <person name="Salamov A.A."/>
            <person name="Schmutz J."/>
            <person name="Selles B."/>
            <person name="Shapiro H."/>
            <person name="Tanguay P."/>
            <person name="Tuskan G.A."/>
            <person name="Henrissat B."/>
            <person name="Van de Peer Y."/>
            <person name="Rouze P."/>
            <person name="Ellis J.G."/>
            <person name="Dodds P.N."/>
            <person name="Schein J.E."/>
            <person name="Zhong S."/>
            <person name="Hamelin R.C."/>
            <person name="Grigoriev I.V."/>
            <person name="Szabo L.J."/>
            <person name="Martin F."/>
        </authorList>
    </citation>
    <scope>NUCLEOTIDE SEQUENCE [LARGE SCALE GENOMIC DNA]</scope>
    <source>
        <strain evidence="2">98AG31 / pathotype 3-4-7</strain>
    </source>
</reference>
<dbReference type="InParanoid" id="F4RJF7"/>
<proteinExistence type="predicted"/>
<dbReference type="Proteomes" id="UP000001072">
    <property type="component" value="Unassembled WGS sequence"/>
</dbReference>
<dbReference type="VEuPathDB" id="FungiDB:MELLADRAFT_62579"/>
<dbReference type="AlphaFoldDB" id="F4RJF7"/>
<sequence>MIELHMSSGLPLRFSSIFWTNAEVQLGDRYAYFQSDVIINENGNGPQGISVKIAARRDQTELQPRHAYRIDGPVAVWGPHNKPILMEDFQNTIEINHAEVRPNCLANKVLAQGLGRIVEWSRRETSGLPIEVIKVLHRCWNSTRTQRVDFHANYLLNTNITSKFTMDALNVGNLISLRGRVVSFIDIHHIWEIEATEIPLILTFPRIIEDDM</sequence>
<dbReference type="GeneID" id="18929938"/>
<dbReference type="HOGENOM" id="CLU_092867_0_0_1"/>
<dbReference type="OrthoDB" id="10377828at2759"/>
<dbReference type="KEGG" id="mlr:MELLADRAFT_62579"/>